<sequence>MTLKQAQSDWEIQSHLIQKEKIPELGGKQTIMMFHINILSDTTFVKALALLLIPYLSAFLLQSNYLLRIYVALLVAQTPNPLELPEFSNTITNFCIQVADCFGSFGAFNITAQVSYPGKVIVHRTSNGQAWVGPKASVMKKPEGEAIEGEPVEKEGKSIEKESELLVDIRVEAVPPKEDLMV</sequence>
<evidence type="ECO:0000313" key="2">
    <source>
        <dbReference type="EMBL" id="GJJ13820.1"/>
    </source>
</evidence>
<keyword evidence="1" id="KW-0812">Transmembrane</keyword>
<keyword evidence="1" id="KW-0472">Membrane</keyword>
<evidence type="ECO:0000256" key="1">
    <source>
        <dbReference type="SAM" id="Phobius"/>
    </source>
</evidence>
<dbReference type="Proteomes" id="UP001050691">
    <property type="component" value="Unassembled WGS sequence"/>
</dbReference>
<reference evidence="2" key="1">
    <citation type="submission" date="2021-10" db="EMBL/GenBank/DDBJ databases">
        <title>De novo Genome Assembly of Clathrus columnatus (Basidiomycota, Fungi) Using Illumina and Nanopore Sequence Data.</title>
        <authorList>
            <person name="Ogiso-Tanaka E."/>
            <person name="Itagaki H."/>
            <person name="Hosoya T."/>
            <person name="Hosaka K."/>
        </authorList>
    </citation>
    <scope>NUCLEOTIDE SEQUENCE</scope>
    <source>
        <strain evidence="2">MO-923</strain>
    </source>
</reference>
<keyword evidence="3" id="KW-1185">Reference proteome</keyword>
<gene>
    <name evidence="2" type="ORF">Clacol_008077</name>
</gene>
<accession>A0AAV5ALT6</accession>
<feature type="transmembrane region" description="Helical" evidence="1">
    <location>
        <begin position="43"/>
        <end position="61"/>
    </location>
</feature>
<dbReference type="EMBL" id="BPWL01000009">
    <property type="protein sequence ID" value="GJJ13820.1"/>
    <property type="molecule type" value="Genomic_DNA"/>
</dbReference>
<proteinExistence type="predicted"/>
<keyword evidence="1" id="KW-1133">Transmembrane helix</keyword>
<protein>
    <submittedName>
        <fullName evidence="2">Uncharacterized protein</fullName>
    </submittedName>
</protein>
<name>A0AAV5ALT6_9AGAM</name>
<evidence type="ECO:0000313" key="3">
    <source>
        <dbReference type="Proteomes" id="UP001050691"/>
    </source>
</evidence>
<dbReference type="AlphaFoldDB" id="A0AAV5ALT6"/>
<organism evidence="2 3">
    <name type="scientific">Clathrus columnatus</name>
    <dbReference type="NCBI Taxonomy" id="1419009"/>
    <lineage>
        <taxon>Eukaryota</taxon>
        <taxon>Fungi</taxon>
        <taxon>Dikarya</taxon>
        <taxon>Basidiomycota</taxon>
        <taxon>Agaricomycotina</taxon>
        <taxon>Agaricomycetes</taxon>
        <taxon>Phallomycetidae</taxon>
        <taxon>Phallales</taxon>
        <taxon>Clathraceae</taxon>
        <taxon>Clathrus</taxon>
    </lineage>
</organism>
<comment type="caution">
    <text evidence="2">The sequence shown here is derived from an EMBL/GenBank/DDBJ whole genome shotgun (WGS) entry which is preliminary data.</text>
</comment>